<evidence type="ECO:0000313" key="10">
    <source>
        <dbReference type="EMBL" id="KAF5837549.1"/>
    </source>
</evidence>
<dbReference type="EMBL" id="MU069611">
    <property type="protein sequence ID" value="KAF5837549.1"/>
    <property type="molecule type" value="Genomic_DNA"/>
</dbReference>
<dbReference type="PROSITE" id="PS50905">
    <property type="entry name" value="FERRITIN_LIKE"/>
    <property type="match status" value="1"/>
</dbReference>
<comment type="function">
    <text evidence="5">Stores iron in a soluble, non-toxic, readily available form. Important for iron homeostasis. Has ferroxidase activity. Iron is taken up in the ferrous form and deposited as ferric hydroxides after oxidation.</text>
</comment>
<organism evidence="10 11">
    <name type="scientific">Dunaliella salina</name>
    <name type="common">Green alga</name>
    <name type="synonym">Protococcus salinus</name>
    <dbReference type="NCBI Taxonomy" id="3046"/>
    <lineage>
        <taxon>Eukaryota</taxon>
        <taxon>Viridiplantae</taxon>
        <taxon>Chlorophyta</taxon>
        <taxon>core chlorophytes</taxon>
        <taxon>Chlorophyceae</taxon>
        <taxon>CS clade</taxon>
        <taxon>Chlamydomonadales</taxon>
        <taxon>Dunaliellaceae</taxon>
        <taxon>Dunaliella</taxon>
    </lineage>
</organism>
<dbReference type="CDD" id="cd01056">
    <property type="entry name" value="Euk_Ferritin"/>
    <property type="match status" value="1"/>
</dbReference>
<keyword evidence="3 8" id="KW-0479">Metal-binding</keyword>
<comment type="function">
    <text evidence="8">Stores iron in a soluble, non-toxic, readily available form. Important for iron homeostasis. Iron is taken up in the ferrous form and deposited as ferric hydroxides after oxidation.</text>
</comment>
<evidence type="ECO:0000256" key="2">
    <source>
        <dbReference type="ARBA" id="ARBA00022434"/>
    </source>
</evidence>
<evidence type="ECO:0000256" key="5">
    <source>
        <dbReference type="ARBA" id="ARBA00025111"/>
    </source>
</evidence>
<comment type="similarity">
    <text evidence="1 8">Belongs to the ferritin family.</text>
</comment>
<evidence type="ECO:0000256" key="1">
    <source>
        <dbReference type="ARBA" id="ARBA00007513"/>
    </source>
</evidence>
<sequence>MALLTPSATKLVTSGLSSKLAAPIRPSAPSRALHLPRATQEASSVTGLVFDPANAVKNELTTVDKTPPSQSLGRAAFDPECEAAINEQINVEYNVSYVYHALHCFFDRDNVGLPGFAKFFKDASDEERDHAHLLMSYQNKRGGRVQLKSIVMPEMEFNHAEKGEALFSMELALSLEKLNFQKLRELHEVADKCGDAPMADFIEGDLLADQVDSVKSAAEMVSQLRRVGKGLGVFLMDKQLQEAQ</sequence>
<name>A0ABQ7GSF6_DUNSA</name>
<evidence type="ECO:0000256" key="7">
    <source>
        <dbReference type="ARBA" id="ARBA00047990"/>
    </source>
</evidence>
<reference evidence="10" key="1">
    <citation type="submission" date="2017-08" db="EMBL/GenBank/DDBJ databases">
        <authorList>
            <person name="Polle J.E."/>
            <person name="Barry K."/>
            <person name="Cushman J."/>
            <person name="Schmutz J."/>
            <person name="Tran D."/>
            <person name="Hathwaick L.T."/>
            <person name="Yim W.C."/>
            <person name="Jenkins J."/>
            <person name="Mckie-Krisberg Z.M."/>
            <person name="Prochnik S."/>
            <person name="Lindquist E."/>
            <person name="Dockter R.B."/>
            <person name="Adam C."/>
            <person name="Molina H."/>
            <person name="Bunkerborg J."/>
            <person name="Jin E."/>
            <person name="Buchheim M."/>
            <person name="Magnuson J."/>
        </authorList>
    </citation>
    <scope>NUCLEOTIDE SEQUENCE</scope>
    <source>
        <strain evidence="10">CCAP 19/18</strain>
    </source>
</reference>
<evidence type="ECO:0000256" key="4">
    <source>
        <dbReference type="ARBA" id="ARBA00023004"/>
    </source>
</evidence>
<feature type="domain" description="Ferritin-like diiron" evidence="9">
    <location>
        <begin position="75"/>
        <end position="228"/>
    </location>
</feature>
<dbReference type="PANTHER" id="PTHR11431">
    <property type="entry name" value="FERRITIN"/>
    <property type="match status" value="1"/>
</dbReference>
<evidence type="ECO:0000313" key="11">
    <source>
        <dbReference type="Proteomes" id="UP000815325"/>
    </source>
</evidence>
<dbReference type="InterPro" id="IPR008331">
    <property type="entry name" value="Ferritin_DPS_dom"/>
</dbReference>
<keyword evidence="2 8" id="KW-0409">Iron storage</keyword>
<keyword evidence="8" id="KW-0560">Oxidoreductase</keyword>
<protein>
    <recommendedName>
        <fullName evidence="8">Ferritin</fullName>
        <ecNumber evidence="8">1.16.3.1</ecNumber>
    </recommendedName>
</protein>
<accession>A0ABQ7GSF6</accession>
<evidence type="ECO:0000256" key="6">
    <source>
        <dbReference type="ARBA" id="ARBA00026060"/>
    </source>
</evidence>
<dbReference type="Pfam" id="PF00210">
    <property type="entry name" value="Ferritin"/>
    <property type="match status" value="1"/>
</dbReference>
<dbReference type="PANTHER" id="PTHR11431:SF75">
    <property type="entry name" value="FERRITIN"/>
    <property type="match status" value="1"/>
</dbReference>
<dbReference type="InterPro" id="IPR009078">
    <property type="entry name" value="Ferritin-like_SF"/>
</dbReference>
<keyword evidence="4 8" id="KW-0408">Iron</keyword>
<dbReference type="Gene3D" id="1.20.1260.10">
    <property type="match status" value="1"/>
</dbReference>
<comment type="catalytic activity">
    <reaction evidence="7 8">
        <text>4 Fe(2+) + O2 + 4 H(+) = 4 Fe(3+) + 2 H2O</text>
        <dbReference type="Rhea" id="RHEA:11148"/>
        <dbReference type="ChEBI" id="CHEBI:15377"/>
        <dbReference type="ChEBI" id="CHEBI:15378"/>
        <dbReference type="ChEBI" id="CHEBI:15379"/>
        <dbReference type="ChEBI" id="CHEBI:29033"/>
        <dbReference type="ChEBI" id="CHEBI:29034"/>
        <dbReference type="EC" id="1.16.3.1"/>
    </reaction>
</comment>
<evidence type="ECO:0000256" key="3">
    <source>
        <dbReference type="ARBA" id="ARBA00022723"/>
    </source>
</evidence>
<dbReference type="InterPro" id="IPR001519">
    <property type="entry name" value="Ferritin"/>
</dbReference>
<dbReference type="InterPro" id="IPR009040">
    <property type="entry name" value="Ferritin-like_diiron"/>
</dbReference>
<comment type="subunit">
    <text evidence="6">Oligomer of 24 subunits. There are two types of subunits: L (light) chain and H (heavy) chain. The major chain can be light or heavy, depending on the species and tissue type. The functional molecule forms a roughly spherical shell with a diameter of 12 nm and contains a central cavity into which the insoluble mineral iron core is deposited.</text>
</comment>
<dbReference type="EC" id="1.16.3.1" evidence="8"/>
<dbReference type="SUPFAM" id="SSF47240">
    <property type="entry name" value="Ferritin-like"/>
    <property type="match status" value="1"/>
</dbReference>
<evidence type="ECO:0000259" key="9">
    <source>
        <dbReference type="PROSITE" id="PS50905"/>
    </source>
</evidence>
<comment type="caution">
    <text evidence="10">The sequence shown here is derived from an EMBL/GenBank/DDBJ whole genome shotgun (WGS) entry which is preliminary data.</text>
</comment>
<gene>
    <name evidence="10" type="ORF">DUNSADRAFT_4185</name>
</gene>
<dbReference type="Proteomes" id="UP000815325">
    <property type="component" value="Unassembled WGS sequence"/>
</dbReference>
<keyword evidence="11" id="KW-1185">Reference proteome</keyword>
<proteinExistence type="inferred from homology"/>
<dbReference type="InterPro" id="IPR012347">
    <property type="entry name" value="Ferritin-like"/>
</dbReference>
<evidence type="ECO:0000256" key="8">
    <source>
        <dbReference type="RuleBase" id="RU361145"/>
    </source>
</evidence>